<dbReference type="KEGG" id="spu:582727"/>
<comment type="subunit">
    <text evidence="16">Complex I is composed of 45 different subunits. Interacts with BCAP31.</text>
</comment>
<keyword evidence="5" id="KW-0813">Transport</keyword>
<evidence type="ECO:0000256" key="6">
    <source>
        <dbReference type="ARBA" id="ARBA00022660"/>
    </source>
</evidence>
<evidence type="ECO:0000256" key="3">
    <source>
        <dbReference type="ARBA" id="ARBA00008915"/>
    </source>
</evidence>
<dbReference type="GO" id="GO:0005743">
    <property type="term" value="C:mitochondrial inner membrane"/>
    <property type="evidence" value="ECO:0007669"/>
    <property type="project" value="UniProtKB-SubCell"/>
</dbReference>
<reference evidence="19" key="1">
    <citation type="submission" date="2015-02" db="EMBL/GenBank/DDBJ databases">
        <title>Genome sequencing for Strongylocentrotus purpuratus.</title>
        <authorList>
            <person name="Murali S."/>
            <person name="Liu Y."/>
            <person name="Vee V."/>
            <person name="English A."/>
            <person name="Wang M."/>
            <person name="Skinner E."/>
            <person name="Han Y."/>
            <person name="Muzny D.M."/>
            <person name="Worley K.C."/>
            <person name="Gibbs R.A."/>
        </authorList>
    </citation>
    <scope>NUCLEOTIDE SEQUENCE</scope>
</reference>
<dbReference type="GO" id="GO:0045271">
    <property type="term" value="C:respiratory chain complex I"/>
    <property type="evidence" value="ECO:0000318"/>
    <property type="project" value="GO_Central"/>
</dbReference>
<dbReference type="AlphaFoldDB" id="A0A7M7SSP3"/>
<keyword evidence="7 17" id="KW-0812">Transmembrane</keyword>
<keyword evidence="12" id="KW-0496">Mitochondrion</keyword>
<evidence type="ECO:0000256" key="8">
    <source>
        <dbReference type="ARBA" id="ARBA00022792"/>
    </source>
</evidence>
<proteinExistence type="inferred from homology"/>
<keyword evidence="11 17" id="KW-1133">Transmembrane helix</keyword>
<dbReference type="RefSeq" id="XP_030828572.1">
    <property type="nucleotide sequence ID" value="XM_030972712.1"/>
</dbReference>
<evidence type="ECO:0000256" key="1">
    <source>
        <dbReference type="ARBA" id="ARBA00003195"/>
    </source>
</evidence>
<feature type="transmembrane region" description="Helical" evidence="17">
    <location>
        <begin position="94"/>
        <end position="118"/>
    </location>
</feature>
<evidence type="ECO:0000256" key="7">
    <source>
        <dbReference type="ARBA" id="ARBA00022692"/>
    </source>
</evidence>
<evidence type="ECO:0000256" key="4">
    <source>
        <dbReference type="ARBA" id="ARBA00018632"/>
    </source>
</evidence>
<name>A0A7M7SSP3_STRPU</name>
<dbReference type="InterPro" id="IPR019329">
    <property type="entry name" value="NADH_UbQ_OxRdtase_ESSS_su"/>
</dbReference>
<dbReference type="GeneID" id="115917920"/>
<reference evidence="18" key="2">
    <citation type="submission" date="2021-01" db="UniProtKB">
        <authorList>
            <consortium name="EnsemblMetazoa"/>
        </authorList>
    </citation>
    <scope>IDENTIFICATION</scope>
</reference>
<evidence type="ECO:0000256" key="13">
    <source>
        <dbReference type="ARBA" id="ARBA00023136"/>
    </source>
</evidence>
<evidence type="ECO:0000256" key="9">
    <source>
        <dbReference type="ARBA" id="ARBA00022946"/>
    </source>
</evidence>
<dbReference type="OMA" id="PLYVHYL"/>
<keyword evidence="13 17" id="KW-0472">Membrane</keyword>
<dbReference type="InParanoid" id="A0A7M7SSP3"/>
<dbReference type="RefSeq" id="XP_787762.1">
    <property type="nucleotide sequence ID" value="XM_782669.5"/>
</dbReference>
<dbReference type="OrthoDB" id="5917019at2759"/>
<evidence type="ECO:0000256" key="16">
    <source>
        <dbReference type="ARBA" id="ARBA00046528"/>
    </source>
</evidence>
<dbReference type="KEGG" id="spu:115917920"/>
<dbReference type="EnsemblMetazoa" id="XM_782669">
    <property type="protein sequence ID" value="XP_787762"/>
    <property type="gene ID" value="LOC582727"/>
</dbReference>
<keyword evidence="19" id="KW-1185">Reference proteome</keyword>
<comment type="subcellular location">
    <subcellularLocation>
        <location evidence="2">Mitochondrion inner membrane</location>
        <topology evidence="2">Single-pass membrane protein</topology>
    </subcellularLocation>
</comment>
<dbReference type="Proteomes" id="UP000007110">
    <property type="component" value="Unassembled WGS sequence"/>
</dbReference>
<keyword evidence="6" id="KW-0679">Respiratory chain</keyword>
<evidence type="ECO:0000256" key="17">
    <source>
        <dbReference type="SAM" id="Phobius"/>
    </source>
</evidence>
<keyword evidence="10" id="KW-0249">Electron transport</keyword>
<keyword evidence="9" id="KW-0809">Transit peptide</keyword>
<protein>
    <recommendedName>
        <fullName evidence="4">NADH dehydrogenase [ubiquinone] 1 beta subcomplex subunit 11, mitochondrial</fullName>
    </recommendedName>
    <alternativeName>
        <fullName evidence="15">Complex I-ESSS</fullName>
    </alternativeName>
    <alternativeName>
        <fullName evidence="14">NADH-ubiquinone oxidoreductase ESSS subunit</fullName>
    </alternativeName>
</protein>
<evidence type="ECO:0000256" key="14">
    <source>
        <dbReference type="ARBA" id="ARBA00030753"/>
    </source>
</evidence>
<keyword evidence="8" id="KW-0999">Mitochondrion inner membrane</keyword>
<evidence type="ECO:0000256" key="12">
    <source>
        <dbReference type="ARBA" id="ARBA00023128"/>
    </source>
</evidence>
<dbReference type="GeneID" id="582727"/>
<evidence type="ECO:0000313" key="19">
    <source>
        <dbReference type="Proteomes" id="UP000007110"/>
    </source>
</evidence>
<dbReference type="PANTHER" id="PTHR13327:SF0">
    <property type="entry name" value="NADH DEHYDROGENASE [UBIQUINONE] 1 BETA SUBCOMPLEX SUBUNIT 11, MITOCHONDRIAL"/>
    <property type="match status" value="1"/>
</dbReference>
<evidence type="ECO:0000256" key="5">
    <source>
        <dbReference type="ARBA" id="ARBA00022448"/>
    </source>
</evidence>
<dbReference type="Pfam" id="PF10183">
    <property type="entry name" value="ESSS"/>
    <property type="match status" value="1"/>
</dbReference>
<evidence type="ECO:0000256" key="10">
    <source>
        <dbReference type="ARBA" id="ARBA00022982"/>
    </source>
</evidence>
<dbReference type="EnsemblMetazoa" id="XM_030972712">
    <property type="protein sequence ID" value="XP_030828572"/>
    <property type="gene ID" value="LOC115917920"/>
</dbReference>
<sequence length="169" mass="19044">MASLSRVWRIGSKVLTGSSSLVRPNLRSIPCRVYSSTTKKVEQSEFVIGKQTEIDPARVEEIIKEGTRLESDSDASDPTYVTHGFHDDPYWDTYAYRVIFFTTISIVMVFGPAFVHYLPDPTGREWARKEALVVLDERRAAGALVIDPNFIDPSKLVLPEEDPEPLRTA</sequence>
<accession>A0A7M7SSP3</accession>
<evidence type="ECO:0000256" key="11">
    <source>
        <dbReference type="ARBA" id="ARBA00022989"/>
    </source>
</evidence>
<comment type="function">
    <text evidence="1">Accessory subunit of the mitochondrial membrane respiratory chain NADH dehydrogenase (Complex I), that is believed not to be involved in catalysis. Complex I functions in the transfer of electrons from NADH to the respiratory chain. The immediate electron acceptor for the enzyme is believed to be ubiquinone.</text>
</comment>
<evidence type="ECO:0000313" key="18">
    <source>
        <dbReference type="EnsemblMetazoa" id="XP_030828572"/>
    </source>
</evidence>
<evidence type="ECO:0000256" key="15">
    <source>
        <dbReference type="ARBA" id="ARBA00031387"/>
    </source>
</evidence>
<dbReference type="PANTHER" id="PTHR13327">
    <property type="entry name" value="NADH-UBIQUINONE OXIDOREDUCTASE ESSS SUBUNIT, MITOCHONDRIAL PRECURSOR"/>
    <property type="match status" value="1"/>
</dbReference>
<evidence type="ECO:0000256" key="2">
    <source>
        <dbReference type="ARBA" id="ARBA00004434"/>
    </source>
</evidence>
<organism evidence="18 19">
    <name type="scientific">Strongylocentrotus purpuratus</name>
    <name type="common">Purple sea urchin</name>
    <dbReference type="NCBI Taxonomy" id="7668"/>
    <lineage>
        <taxon>Eukaryota</taxon>
        <taxon>Metazoa</taxon>
        <taxon>Echinodermata</taxon>
        <taxon>Eleutherozoa</taxon>
        <taxon>Echinozoa</taxon>
        <taxon>Echinoidea</taxon>
        <taxon>Euechinoidea</taxon>
        <taxon>Echinacea</taxon>
        <taxon>Camarodonta</taxon>
        <taxon>Echinidea</taxon>
        <taxon>Strongylocentrotidae</taxon>
        <taxon>Strongylocentrotus</taxon>
    </lineage>
</organism>
<comment type="similarity">
    <text evidence="3">Belongs to the complex I NDUFB11 subunit family.</text>
</comment>